<name>A0A9P1CHK9_9DINO</name>
<evidence type="ECO:0000313" key="7">
    <source>
        <dbReference type="Proteomes" id="UP001152797"/>
    </source>
</evidence>
<reference evidence="6 7" key="2">
    <citation type="submission" date="2024-05" db="EMBL/GenBank/DDBJ databases">
        <authorList>
            <person name="Chen Y."/>
            <person name="Shah S."/>
            <person name="Dougan E. K."/>
            <person name="Thang M."/>
            <person name="Chan C."/>
        </authorList>
    </citation>
    <scope>NUCLEOTIDE SEQUENCE [LARGE SCALE GENOMIC DNA]</scope>
</reference>
<evidence type="ECO:0000259" key="4">
    <source>
        <dbReference type="Pfam" id="PF05118"/>
    </source>
</evidence>
<evidence type="ECO:0000313" key="5">
    <source>
        <dbReference type="EMBL" id="CAI3992114.1"/>
    </source>
</evidence>
<comment type="similarity">
    <text evidence="1">Belongs to the aspartyl/asparaginyl beta-hydroxylase family.</text>
</comment>
<accession>A0A9P1CHK9</accession>
<gene>
    <name evidence="5" type="ORF">C1SCF055_LOCUS18967</name>
</gene>
<dbReference type="Gene3D" id="2.60.120.330">
    <property type="entry name" value="B-lactam Antibiotic, Isopenicillin N Synthase, Chain"/>
    <property type="match status" value="1"/>
</dbReference>
<evidence type="ECO:0000256" key="1">
    <source>
        <dbReference type="ARBA" id="ARBA00007730"/>
    </source>
</evidence>
<evidence type="ECO:0000256" key="2">
    <source>
        <dbReference type="ARBA" id="ARBA00022964"/>
    </source>
</evidence>
<dbReference type="GO" id="GO:0016020">
    <property type="term" value="C:membrane"/>
    <property type="evidence" value="ECO:0007669"/>
    <property type="project" value="TreeGrafter"/>
</dbReference>
<dbReference type="Proteomes" id="UP001152797">
    <property type="component" value="Unassembled WGS sequence"/>
</dbReference>
<feature type="domain" description="Aspartyl/asparaginy/proline hydroxylase" evidence="4">
    <location>
        <begin position="209"/>
        <end position="355"/>
    </location>
</feature>
<evidence type="ECO:0000313" key="6">
    <source>
        <dbReference type="EMBL" id="CAL4779426.1"/>
    </source>
</evidence>
<dbReference type="InterPro" id="IPR027443">
    <property type="entry name" value="IPNS-like_sf"/>
</dbReference>
<dbReference type="EMBL" id="CAMXCT030001670">
    <property type="protein sequence ID" value="CAL4779426.1"/>
    <property type="molecule type" value="Genomic_DNA"/>
</dbReference>
<protein>
    <submittedName>
        <fullName evidence="6">Aspartate beta-hydroxylase domain-containing protein 2</fullName>
    </submittedName>
</protein>
<proteinExistence type="inferred from homology"/>
<dbReference type="InterPro" id="IPR007803">
    <property type="entry name" value="Asp/Arg/Pro-Hydrxlase"/>
</dbReference>
<sequence length="411" mass="46275">MQFGPSKSNTLCRSVPSIDVSCDFNCGALGSLSQYLTVATVADLAPPVPSGTRPTSRVHSRSSAAASLSVCAGAVALARRSPARKNSRCHSRKGFVTLRAEEVEDLSITAATDTRVVKRELNDRQQQFWEMLEEDFEEDVVPEFGRENLLRVYEFIKYCKYEKEIPELPEFQDIDPEFFPGLRAKPWWEVDEIDNPEWVEKVVAGLPYVQGELADLLEDNEEYLISDSVKNDVMGGGWSGFRLRRLGAWLSRNCELFPKTVQLLKQSDVPLAMRGVIVARQVPGTGVQPHSDGRNFFLTAHFGLSVPPDCAITVGGEERPWKEDDCIVLDTSFMHSTRNDSDEDRFVLVIDFWHPDLTIPEREALEWIYDFRNKSQPLALDVVRPCFNSESAQAQRCLKPLKICNSPSAKV</sequence>
<comment type="caution">
    <text evidence="5">The sequence shown here is derived from an EMBL/GenBank/DDBJ whole genome shotgun (WGS) entry which is preliminary data.</text>
</comment>
<dbReference type="OrthoDB" id="438122at2759"/>
<dbReference type="AlphaFoldDB" id="A0A9P1CHK9"/>
<dbReference type="InterPro" id="IPR051821">
    <property type="entry name" value="Asp/Asn_beta-hydroxylase"/>
</dbReference>
<dbReference type="Pfam" id="PF05118">
    <property type="entry name" value="Asp_Arg_Hydrox"/>
    <property type="match status" value="1"/>
</dbReference>
<dbReference type="EMBL" id="CAMXCT010001670">
    <property type="protein sequence ID" value="CAI3992114.1"/>
    <property type="molecule type" value="Genomic_DNA"/>
</dbReference>
<organism evidence="5">
    <name type="scientific">Cladocopium goreaui</name>
    <dbReference type="NCBI Taxonomy" id="2562237"/>
    <lineage>
        <taxon>Eukaryota</taxon>
        <taxon>Sar</taxon>
        <taxon>Alveolata</taxon>
        <taxon>Dinophyceae</taxon>
        <taxon>Suessiales</taxon>
        <taxon>Symbiodiniaceae</taxon>
        <taxon>Cladocopium</taxon>
    </lineage>
</organism>
<dbReference type="PANTHER" id="PTHR46332:SF5">
    <property type="entry name" value="ASPARTATE BETA-HYDROXYLASE DOMAIN CONTAINING 2"/>
    <property type="match status" value="1"/>
</dbReference>
<dbReference type="GO" id="GO:0051213">
    <property type="term" value="F:dioxygenase activity"/>
    <property type="evidence" value="ECO:0007669"/>
    <property type="project" value="UniProtKB-KW"/>
</dbReference>
<evidence type="ECO:0000256" key="3">
    <source>
        <dbReference type="ARBA" id="ARBA00023002"/>
    </source>
</evidence>
<keyword evidence="2" id="KW-0223">Dioxygenase</keyword>
<dbReference type="PANTHER" id="PTHR46332">
    <property type="entry name" value="ASPARTATE BETA-HYDROXYLASE DOMAIN-CONTAINING PROTEIN 2"/>
    <property type="match status" value="1"/>
</dbReference>
<keyword evidence="3" id="KW-0560">Oxidoreductase</keyword>
<keyword evidence="7" id="KW-1185">Reference proteome</keyword>
<dbReference type="EMBL" id="CAMXCT020001670">
    <property type="protein sequence ID" value="CAL1145489.1"/>
    <property type="molecule type" value="Genomic_DNA"/>
</dbReference>
<reference evidence="5" key="1">
    <citation type="submission" date="2022-10" db="EMBL/GenBank/DDBJ databases">
        <authorList>
            <person name="Chen Y."/>
            <person name="Dougan E. K."/>
            <person name="Chan C."/>
            <person name="Rhodes N."/>
            <person name="Thang M."/>
        </authorList>
    </citation>
    <scope>NUCLEOTIDE SEQUENCE</scope>
</reference>
<dbReference type="SUPFAM" id="SSF51197">
    <property type="entry name" value="Clavaminate synthase-like"/>
    <property type="match status" value="1"/>
</dbReference>